<name>A0A022PWF5_ERYGU</name>
<keyword evidence="4" id="KW-1185">Reference proteome</keyword>
<dbReference type="Proteomes" id="UP000030748">
    <property type="component" value="Unassembled WGS sequence"/>
</dbReference>
<dbReference type="eggNOG" id="ENOG502QW85">
    <property type="taxonomic scope" value="Eukaryota"/>
</dbReference>
<evidence type="ECO:0000256" key="2">
    <source>
        <dbReference type="SAM" id="MobiDB-lite"/>
    </source>
</evidence>
<evidence type="ECO:0000256" key="1">
    <source>
        <dbReference type="SAM" id="Coils"/>
    </source>
</evidence>
<keyword evidence="1" id="KW-0175">Coiled coil</keyword>
<gene>
    <name evidence="3" type="ORF">MIMGU_mgv1a021206mg</name>
</gene>
<dbReference type="AlphaFoldDB" id="A0A022PWF5"/>
<reference evidence="3 4" key="1">
    <citation type="journal article" date="2013" name="Proc. Natl. Acad. Sci. U.S.A.">
        <title>Fine-scale variation in meiotic recombination in Mimulus inferred from population shotgun sequencing.</title>
        <authorList>
            <person name="Hellsten U."/>
            <person name="Wright K.M."/>
            <person name="Jenkins J."/>
            <person name="Shu S."/>
            <person name="Yuan Y."/>
            <person name="Wessler S.R."/>
            <person name="Schmutz J."/>
            <person name="Willis J.H."/>
            <person name="Rokhsar D.S."/>
        </authorList>
    </citation>
    <scope>NUCLEOTIDE SEQUENCE [LARGE SCALE GENOMIC DNA]</scope>
    <source>
        <strain evidence="4">cv. DUN x IM62</strain>
    </source>
</reference>
<dbReference type="PANTHER" id="PTHR38378:SF3">
    <property type="entry name" value="MYOSIN HEAVY CHAIN-LIKE PROTEIN"/>
    <property type="match status" value="1"/>
</dbReference>
<sequence>MNGVHQNSTPKPPQSPTTSSQEYDDSALQGLFVFMHINLYRSGVAAHIKLLLKLIQDHKEACGKEKNDRRRMLRVATMMTILDTVRARIQKCQSFGKRKPELRRCNTDLKANQSSSGDAAVVDEKEKLRRELSASLATRKSLEIMCSSLGKEKEIMAAELSRKVQELKGLEELLDDLKAQNQILLDK</sequence>
<feature type="non-terminal residue" evidence="3">
    <location>
        <position position="187"/>
    </location>
</feature>
<organism evidence="3 4">
    <name type="scientific">Erythranthe guttata</name>
    <name type="common">Yellow monkey flower</name>
    <name type="synonym">Mimulus guttatus</name>
    <dbReference type="NCBI Taxonomy" id="4155"/>
    <lineage>
        <taxon>Eukaryota</taxon>
        <taxon>Viridiplantae</taxon>
        <taxon>Streptophyta</taxon>
        <taxon>Embryophyta</taxon>
        <taxon>Tracheophyta</taxon>
        <taxon>Spermatophyta</taxon>
        <taxon>Magnoliopsida</taxon>
        <taxon>eudicotyledons</taxon>
        <taxon>Gunneridae</taxon>
        <taxon>Pentapetalae</taxon>
        <taxon>asterids</taxon>
        <taxon>lamiids</taxon>
        <taxon>Lamiales</taxon>
        <taxon>Phrymaceae</taxon>
        <taxon>Erythranthe</taxon>
    </lineage>
</organism>
<accession>A0A022PWF5</accession>
<dbReference type="PANTHER" id="PTHR38378">
    <property type="entry name" value="MYOSIN HEAVY CHAIN-LIKE PROTEIN"/>
    <property type="match status" value="1"/>
</dbReference>
<protein>
    <submittedName>
        <fullName evidence="3">Uncharacterized protein</fullName>
    </submittedName>
</protein>
<evidence type="ECO:0000313" key="3">
    <source>
        <dbReference type="EMBL" id="EYU19148.1"/>
    </source>
</evidence>
<evidence type="ECO:0000313" key="4">
    <source>
        <dbReference type="Proteomes" id="UP000030748"/>
    </source>
</evidence>
<feature type="region of interest" description="Disordered" evidence="2">
    <location>
        <begin position="1"/>
        <end position="22"/>
    </location>
</feature>
<feature type="coiled-coil region" evidence="1">
    <location>
        <begin position="160"/>
        <end position="187"/>
    </location>
</feature>
<dbReference type="EMBL" id="KI632305">
    <property type="protein sequence ID" value="EYU19148.1"/>
    <property type="molecule type" value="Genomic_DNA"/>
</dbReference>
<proteinExistence type="predicted"/>